<dbReference type="InterPro" id="IPR004177">
    <property type="entry name" value="DDHD_dom"/>
</dbReference>
<evidence type="ECO:0000313" key="6">
    <source>
        <dbReference type="EMBL" id="KAG8240304.1"/>
    </source>
</evidence>
<dbReference type="EMBL" id="KZ312449">
    <property type="protein sequence ID" value="KAG8240304.1"/>
    <property type="molecule type" value="Genomic_DNA"/>
</dbReference>
<accession>A0A8K0PEI2</accession>
<gene>
    <name evidence="6" type="ORF">J437_LFUL014354</name>
</gene>
<dbReference type="OrthoDB" id="6571700at2759"/>
<evidence type="ECO:0000256" key="1">
    <source>
        <dbReference type="ARBA" id="ARBA00001968"/>
    </source>
</evidence>
<evidence type="ECO:0000313" key="7">
    <source>
        <dbReference type="Proteomes" id="UP000792457"/>
    </source>
</evidence>
<feature type="region of interest" description="Disordered" evidence="4">
    <location>
        <begin position="1"/>
        <end position="20"/>
    </location>
</feature>
<keyword evidence="2" id="KW-0479">Metal-binding</keyword>
<reference evidence="6" key="1">
    <citation type="submission" date="2013-04" db="EMBL/GenBank/DDBJ databases">
        <authorList>
            <person name="Qu J."/>
            <person name="Murali S.C."/>
            <person name="Bandaranaike D."/>
            <person name="Bellair M."/>
            <person name="Blankenburg K."/>
            <person name="Chao H."/>
            <person name="Dinh H."/>
            <person name="Doddapaneni H."/>
            <person name="Downs B."/>
            <person name="Dugan-Rocha S."/>
            <person name="Elkadiri S."/>
            <person name="Gnanaolivu R.D."/>
            <person name="Hernandez B."/>
            <person name="Javaid M."/>
            <person name="Jayaseelan J.C."/>
            <person name="Lee S."/>
            <person name="Li M."/>
            <person name="Ming W."/>
            <person name="Munidasa M."/>
            <person name="Muniz J."/>
            <person name="Nguyen L."/>
            <person name="Ongeri F."/>
            <person name="Osuji N."/>
            <person name="Pu L.-L."/>
            <person name="Puazo M."/>
            <person name="Qu C."/>
            <person name="Quiroz J."/>
            <person name="Raj R."/>
            <person name="Weissenberger G."/>
            <person name="Xin Y."/>
            <person name="Zou X."/>
            <person name="Han Y."/>
            <person name="Richards S."/>
            <person name="Worley K."/>
            <person name="Muzny D."/>
            <person name="Gibbs R."/>
        </authorList>
    </citation>
    <scope>NUCLEOTIDE SEQUENCE</scope>
    <source>
        <strain evidence="6">Sampled in the wild</strain>
    </source>
</reference>
<dbReference type="GO" id="GO:0046872">
    <property type="term" value="F:metal ion binding"/>
    <property type="evidence" value="ECO:0007669"/>
    <property type="project" value="UniProtKB-KW"/>
</dbReference>
<organism evidence="6 7">
    <name type="scientific">Ladona fulva</name>
    <name type="common">Scarce chaser dragonfly</name>
    <name type="synonym">Libellula fulva</name>
    <dbReference type="NCBI Taxonomy" id="123851"/>
    <lineage>
        <taxon>Eukaryota</taxon>
        <taxon>Metazoa</taxon>
        <taxon>Ecdysozoa</taxon>
        <taxon>Arthropoda</taxon>
        <taxon>Hexapoda</taxon>
        <taxon>Insecta</taxon>
        <taxon>Pterygota</taxon>
        <taxon>Palaeoptera</taxon>
        <taxon>Odonata</taxon>
        <taxon>Epiprocta</taxon>
        <taxon>Anisoptera</taxon>
        <taxon>Libelluloidea</taxon>
        <taxon>Libellulidae</taxon>
        <taxon>Ladona</taxon>
    </lineage>
</organism>
<keyword evidence="7" id="KW-1185">Reference proteome</keyword>
<evidence type="ECO:0000256" key="2">
    <source>
        <dbReference type="ARBA" id="ARBA00022723"/>
    </source>
</evidence>
<dbReference type="InterPro" id="IPR027806">
    <property type="entry name" value="HARBI1_dom"/>
</dbReference>
<dbReference type="SMART" id="SM01127">
    <property type="entry name" value="DDHD"/>
    <property type="match status" value="1"/>
</dbReference>
<protein>
    <recommendedName>
        <fullName evidence="5">DDHD domain-containing protein</fullName>
    </recommendedName>
</protein>
<dbReference type="PANTHER" id="PTHR23509">
    <property type="entry name" value="PA-PL1 PHOSPHOLIPASE FAMILY"/>
    <property type="match status" value="1"/>
</dbReference>
<dbReference type="InterPro" id="IPR058055">
    <property type="entry name" value="PA-PLA1"/>
</dbReference>
<sequence length="231" mass="26276">MLQCQRIKLPPPKPLSDKRPHKVPHFLLGDEGFGLCQFLLRPFAGKYLAVSKKIFNYRLTRARRYIECSFGILTNKWRILHRALNVEESLARNIIKTCCLLHNFVRDRDGYRFEDIFSVHGLVDDMGVDNSQSDRGRGIWNLVRGGLRGEAEASSTRSPSSPPTPGLEHRIDYILREGNLGATYISALTSHTAYWSNYDTAFFILTHLIPELKAENSPQETLTETIGDNSL</sequence>
<comment type="caution">
    <text evidence="6">The sequence shown here is derived from an EMBL/GenBank/DDBJ whole genome shotgun (WGS) entry which is preliminary data.</text>
</comment>
<dbReference type="GO" id="GO:0005737">
    <property type="term" value="C:cytoplasm"/>
    <property type="evidence" value="ECO:0007669"/>
    <property type="project" value="TreeGrafter"/>
</dbReference>
<reference evidence="6" key="2">
    <citation type="submission" date="2017-10" db="EMBL/GenBank/DDBJ databases">
        <title>Ladona fulva Genome sequencing and assembly.</title>
        <authorList>
            <person name="Murali S."/>
            <person name="Richards S."/>
            <person name="Bandaranaike D."/>
            <person name="Bellair M."/>
            <person name="Blankenburg K."/>
            <person name="Chao H."/>
            <person name="Dinh H."/>
            <person name="Doddapaneni H."/>
            <person name="Dugan-Rocha S."/>
            <person name="Elkadiri S."/>
            <person name="Gnanaolivu R."/>
            <person name="Hernandez B."/>
            <person name="Skinner E."/>
            <person name="Javaid M."/>
            <person name="Lee S."/>
            <person name="Li M."/>
            <person name="Ming W."/>
            <person name="Munidasa M."/>
            <person name="Muniz J."/>
            <person name="Nguyen L."/>
            <person name="Hughes D."/>
            <person name="Osuji N."/>
            <person name="Pu L.-L."/>
            <person name="Puazo M."/>
            <person name="Qu C."/>
            <person name="Quiroz J."/>
            <person name="Raj R."/>
            <person name="Weissenberger G."/>
            <person name="Xin Y."/>
            <person name="Zou X."/>
            <person name="Han Y."/>
            <person name="Worley K."/>
            <person name="Muzny D."/>
            <person name="Gibbs R."/>
        </authorList>
    </citation>
    <scope>NUCLEOTIDE SEQUENCE</scope>
    <source>
        <strain evidence="6">Sampled in the wild</strain>
    </source>
</reference>
<dbReference type="AlphaFoldDB" id="A0A8K0PEI2"/>
<evidence type="ECO:0000256" key="3">
    <source>
        <dbReference type="ARBA" id="ARBA00038464"/>
    </source>
</evidence>
<dbReference type="GO" id="GO:0004620">
    <property type="term" value="F:phospholipase activity"/>
    <property type="evidence" value="ECO:0007669"/>
    <property type="project" value="TreeGrafter"/>
</dbReference>
<evidence type="ECO:0000256" key="4">
    <source>
        <dbReference type="SAM" id="MobiDB-lite"/>
    </source>
</evidence>
<dbReference type="PANTHER" id="PTHR23509:SF48">
    <property type="entry name" value="INTRACELLULAR PHOSPHOLIPASE A1"/>
    <property type="match status" value="1"/>
</dbReference>
<dbReference type="Pfam" id="PF02862">
    <property type="entry name" value="DDHD"/>
    <property type="match status" value="1"/>
</dbReference>
<feature type="domain" description="DDHD" evidence="5">
    <location>
        <begin position="38"/>
        <end position="210"/>
    </location>
</feature>
<dbReference type="Pfam" id="PF13359">
    <property type="entry name" value="DDE_Tnp_4"/>
    <property type="match status" value="1"/>
</dbReference>
<name>A0A8K0PEI2_LADFU</name>
<comment type="similarity">
    <text evidence="3">Belongs to the PA-PLA1 family.</text>
</comment>
<comment type="cofactor">
    <cofactor evidence="1">
        <name>a divalent metal cation</name>
        <dbReference type="ChEBI" id="CHEBI:60240"/>
    </cofactor>
</comment>
<evidence type="ECO:0000259" key="5">
    <source>
        <dbReference type="SMART" id="SM01127"/>
    </source>
</evidence>
<proteinExistence type="inferred from homology"/>
<dbReference type="Proteomes" id="UP000792457">
    <property type="component" value="Unassembled WGS sequence"/>
</dbReference>